<evidence type="ECO:0000313" key="4">
    <source>
        <dbReference type="Proteomes" id="UP000194977"/>
    </source>
</evidence>
<evidence type="ECO:0000313" key="1">
    <source>
        <dbReference type="EMBL" id="OTP97832.1"/>
    </source>
</evidence>
<name>A0A2C9XXZ1_9GAMM</name>
<reference evidence="3 4" key="1">
    <citation type="submission" date="2017-03" db="EMBL/GenBank/DDBJ databases">
        <title>Comparative genomics of honeybee gut symbionts reveal geographically distinct and subgroup specific antibiotic resistance.</title>
        <authorList>
            <person name="Ludvigsen J."/>
            <person name="Porcellato D."/>
            <person name="Labee-Lund T.M."/>
            <person name="Amdam G.V."/>
            <person name="Rudi K."/>
        </authorList>
    </citation>
    <scope>NUCLEOTIDE SEQUENCE [LARGE SCALE GENOMIC DNA]</scope>
    <source>
        <strain evidence="1 4">A-7-12</strain>
        <strain evidence="2 3">A-9-12</strain>
    </source>
</reference>
<dbReference type="Proteomes" id="UP000194977">
    <property type="component" value="Unassembled WGS sequence"/>
</dbReference>
<sequence>MYWNELDGSFLLNKVFSNPVKINEIDIFDIRIDREGATVIITFDLIDELPDNPLPKWIKGYNRCRCGINCGCVSAIKIEGISTNMPAKIKIDKNDHYNEVSINGSTIYLYLKCTHIQFMGPSVYISN</sequence>
<protein>
    <recommendedName>
        <fullName evidence="5">Immunity protein 50</fullName>
    </recommendedName>
</protein>
<proteinExistence type="predicted"/>
<dbReference type="EMBL" id="NART01000112">
    <property type="protein sequence ID" value="OTQ08076.1"/>
    <property type="molecule type" value="Genomic_DNA"/>
</dbReference>
<gene>
    <name evidence="2" type="ORF">B6C91_13475</name>
    <name evidence="1" type="ORF">B6D08_13310</name>
</gene>
<comment type="caution">
    <text evidence="1">The sequence shown here is derived from an EMBL/GenBank/DDBJ whole genome shotgun (WGS) entry which is preliminary data.</text>
</comment>
<dbReference type="InterPro" id="IPR028957">
    <property type="entry name" value="Imm50"/>
</dbReference>
<keyword evidence="3" id="KW-1185">Reference proteome</keyword>
<dbReference type="Pfam" id="PF15594">
    <property type="entry name" value="Imm50"/>
    <property type="match status" value="1"/>
</dbReference>
<accession>A0A2C9XXZ1</accession>
<dbReference type="AlphaFoldDB" id="A0A2C9XXZ1"/>
<organism evidence="1 4">
    <name type="scientific">Gilliamella apicola</name>
    <dbReference type="NCBI Taxonomy" id="1196095"/>
    <lineage>
        <taxon>Bacteria</taxon>
        <taxon>Pseudomonadati</taxon>
        <taxon>Pseudomonadota</taxon>
        <taxon>Gammaproteobacteria</taxon>
        <taxon>Orbales</taxon>
        <taxon>Orbaceae</taxon>
        <taxon>Gilliamella</taxon>
    </lineage>
</organism>
<evidence type="ECO:0000313" key="2">
    <source>
        <dbReference type="EMBL" id="OTQ08076.1"/>
    </source>
</evidence>
<dbReference type="Proteomes" id="UP000194800">
    <property type="component" value="Unassembled WGS sequence"/>
</dbReference>
<dbReference type="OrthoDB" id="9157057at2"/>
<dbReference type="EMBL" id="NARP01000050">
    <property type="protein sequence ID" value="OTP97832.1"/>
    <property type="molecule type" value="Genomic_DNA"/>
</dbReference>
<evidence type="ECO:0000313" key="3">
    <source>
        <dbReference type="Proteomes" id="UP000194800"/>
    </source>
</evidence>
<evidence type="ECO:0008006" key="5">
    <source>
        <dbReference type="Google" id="ProtNLM"/>
    </source>
</evidence>